<dbReference type="SUPFAM" id="SSF103473">
    <property type="entry name" value="MFS general substrate transporter"/>
    <property type="match status" value="1"/>
</dbReference>
<protein>
    <submittedName>
        <fullName evidence="9">MFS transporter</fullName>
    </submittedName>
</protein>
<evidence type="ECO:0000256" key="7">
    <source>
        <dbReference type="SAM" id="Phobius"/>
    </source>
</evidence>
<reference evidence="9" key="1">
    <citation type="journal article" date="2014" name="Int. J. Syst. Evol. Microbiol.">
        <title>Complete genome sequence of Corynebacterium casei LMG S-19264T (=DSM 44701T), isolated from a smear-ripened cheese.</title>
        <authorList>
            <consortium name="US DOE Joint Genome Institute (JGI-PGF)"/>
            <person name="Walter F."/>
            <person name="Albersmeier A."/>
            <person name="Kalinowski J."/>
            <person name="Ruckert C."/>
        </authorList>
    </citation>
    <scope>NUCLEOTIDE SEQUENCE</scope>
    <source>
        <strain evidence="9">JCM 3093</strain>
    </source>
</reference>
<dbReference type="Gene3D" id="1.20.1250.20">
    <property type="entry name" value="MFS general substrate transporter like domains"/>
    <property type="match status" value="1"/>
</dbReference>
<accession>A0AA37BBL4</accession>
<feature type="transmembrane region" description="Helical" evidence="7">
    <location>
        <begin position="285"/>
        <end position="307"/>
    </location>
</feature>
<dbReference type="PROSITE" id="PS50850">
    <property type="entry name" value="MFS"/>
    <property type="match status" value="1"/>
</dbReference>
<feature type="transmembrane region" description="Helical" evidence="7">
    <location>
        <begin position="372"/>
        <end position="391"/>
    </location>
</feature>
<dbReference type="PROSITE" id="PS00216">
    <property type="entry name" value="SUGAR_TRANSPORT_1"/>
    <property type="match status" value="1"/>
</dbReference>
<keyword evidence="3" id="KW-1003">Cell membrane</keyword>
<evidence type="ECO:0000256" key="2">
    <source>
        <dbReference type="ARBA" id="ARBA00022448"/>
    </source>
</evidence>
<feature type="transmembrane region" description="Helical" evidence="7">
    <location>
        <begin position="22"/>
        <end position="43"/>
    </location>
</feature>
<feature type="transmembrane region" description="Helical" evidence="7">
    <location>
        <begin position="313"/>
        <end position="335"/>
    </location>
</feature>
<dbReference type="InterPro" id="IPR036259">
    <property type="entry name" value="MFS_trans_sf"/>
</dbReference>
<feature type="transmembrane region" description="Helical" evidence="7">
    <location>
        <begin position="215"/>
        <end position="234"/>
    </location>
</feature>
<dbReference type="CDD" id="cd17329">
    <property type="entry name" value="MFS_MdtH_MDR_like"/>
    <property type="match status" value="1"/>
</dbReference>
<evidence type="ECO:0000256" key="6">
    <source>
        <dbReference type="ARBA" id="ARBA00023136"/>
    </source>
</evidence>
<evidence type="ECO:0000256" key="5">
    <source>
        <dbReference type="ARBA" id="ARBA00022989"/>
    </source>
</evidence>
<keyword evidence="4 7" id="KW-0812">Transmembrane</keyword>
<dbReference type="InterPro" id="IPR020846">
    <property type="entry name" value="MFS_dom"/>
</dbReference>
<feature type="transmembrane region" description="Helical" evidence="7">
    <location>
        <begin position="55"/>
        <end position="80"/>
    </location>
</feature>
<dbReference type="PANTHER" id="PTHR23517:SF2">
    <property type="entry name" value="MULTIDRUG RESISTANCE PROTEIN MDTH"/>
    <property type="match status" value="1"/>
</dbReference>
<dbReference type="PANTHER" id="PTHR23517">
    <property type="entry name" value="RESISTANCE PROTEIN MDTM, PUTATIVE-RELATED-RELATED"/>
    <property type="match status" value="1"/>
</dbReference>
<dbReference type="EMBL" id="BMQD01000001">
    <property type="protein sequence ID" value="GGK46208.1"/>
    <property type="molecule type" value="Genomic_DNA"/>
</dbReference>
<evidence type="ECO:0000313" key="10">
    <source>
        <dbReference type="Proteomes" id="UP000627984"/>
    </source>
</evidence>
<dbReference type="RefSeq" id="WP_191893071.1">
    <property type="nucleotide sequence ID" value="NZ_BMQD01000001.1"/>
</dbReference>
<evidence type="ECO:0000256" key="1">
    <source>
        <dbReference type="ARBA" id="ARBA00004651"/>
    </source>
</evidence>
<name>A0AA37BBL4_9ACTN</name>
<feature type="domain" description="Major facilitator superfamily (MFS) profile" evidence="8">
    <location>
        <begin position="22"/>
        <end position="396"/>
    </location>
</feature>
<keyword evidence="6 7" id="KW-0472">Membrane</keyword>
<dbReference type="InterPro" id="IPR005829">
    <property type="entry name" value="Sugar_transporter_CS"/>
</dbReference>
<comment type="subcellular location">
    <subcellularLocation>
        <location evidence="1">Cell membrane</location>
        <topology evidence="1">Multi-pass membrane protein</topology>
    </subcellularLocation>
</comment>
<sequence length="416" mass="42359">MTSTTLTSPSFLRSKIGGLPRAFWALWTGTLVNRVGMMVEPFIGVYLTQARGMSLAAAGAVMAVFGAGSLISQPLAGWLADRFGRRVTLTGGMVATAATMGALGAAASLPAIVALMFVLGVTIDAYRPAANALVADLVAPEDRPRAYGLLFWALNLGFAVAMVAGGWFAEAGYGWMFAFNATTSVLFGLLVWRAVPETRPAPGGRAAGGGYGAVFADRLMVAFIVISVLSTLVYAQAFTTLPLAMTGAGLSPSAYGLVMAVNGILIVLVQPLTGDWLGRRDHSTVLAAGFAVIGGGFALTAFVSGVAGYAATVVVWTLGEIITAGVPGAVVAALAPAHLRGRYSGMYGFAWSAGTMLAPLLGTRLLAAGPAVLWPVVGAIELVAAAGLLAIGPALRRRARAAAAEESAAAEAGPAR</sequence>
<feature type="transmembrane region" description="Helical" evidence="7">
    <location>
        <begin position="175"/>
        <end position="195"/>
    </location>
</feature>
<proteinExistence type="predicted"/>
<dbReference type="InterPro" id="IPR050171">
    <property type="entry name" value="MFS_Transporters"/>
</dbReference>
<evidence type="ECO:0000259" key="8">
    <source>
        <dbReference type="PROSITE" id="PS50850"/>
    </source>
</evidence>
<comment type="caution">
    <text evidence="9">The sequence shown here is derived from an EMBL/GenBank/DDBJ whole genome shotgun (WGS) entry which is preliminary data.</text>
</comment>
<feature type="transmembrane region" description="Helical" evidence="7">
    <location>
        <begin position="100"/>
        <end position="126"/>
    </location>
</feature>
<evidence type="ECO:0000256" key="4">
    <source>
        <dbReference type="ARBA" id="ARBA00022692"/>
    </source>
</evidence>
<gene>
    <name evidence="9" type="ORF">GCM10010126_02340</name>
</gene>
<dbReference type="Proteomes" id="UP000627984">
    <property type="component" value="Unassembled WGS sequence"/>
</dbReference>
<dbReference type="GO" id="GO:0022857">
    <property type="term" value="F:transmembrane transporter activity"/>
    <property type="evidence" value="ECO:0007669"/>
    <property type="project" value="InterPro"/>
</dbReference>
<dbReference type="AlphaFoldDB" id="A0AA37BBL4"/>
<dbReference type="GO" id="GO:0005886">
    <property type="term" value="C:plasma membrane"/>
    <property type="evidence" value="ECO:0007669"/>
    <property type="project" value="UniProtKB-SubCell"/>
</dbReference>
<feature type="transmembrane region" description="Helical" evidence="7">
    <location>
        <begin position="347"/>
        <end position="366"/>
    </location>
</feature>
<feature type="transmembrane region" description="Helical" evidence="7">
    <location>
        <begin position="147"/>
        <end position="169"/>
    </location>
</feature>
<feature type="transmembrane region" description="Helical" evidence="7">
    <location>
        <begin position="254"/>
        <end position="273"/>
    </location>
</feature>
<evidence type="ECO:0000313" key="9">
    <source>
        <dbReference type="EMBL" id="GGK46208.1"/>
    </source>
</evidence>
<reference evidence="9" key="2">
    <citation type="submission" date="2022-09" db="EMBL/GenBank/DDBJ databases">
        <authorList>
            <person name="Sun Q."/>
            <person name="Ohkuma M."/>
        </authorList>
    </citation>
    <scope>NUCLEOTIDE SEQUENCE</scope>
    <source>
        <strain evidence="9">JCM 3093</strain>
    </source>
</reference>
<organism evidence="9 10">
    <name type="scientific">Planomonospora parontospora</name>
    <dbReference type="NCBI Taxonomy" id="58119"/>
    <lineage>
        <taxon>Bacteria</taxon>
        <taxon>Bacillati</taxon>
        <taxon>Actinomycetota</taxon>
        <taxon>Actinomycetes</taxon>
        <taxon>Streptosporangiales</taxon>
        <taxon>Streptosporangiaceae</taxon>
        <taxon>Planomonospora</taxon>
    </lineage>
</organism>
<dbReference type="InterPro" id="IPR011701">
    <property type="entry name" value="MFS"/>
</dbReference>
<dbReference type="Pfam" id="PF07690">
    <property type="entry name" value="MFS_1"/>
    <property type="match status" value="1"/>
</dbReference>
<evidence type="ECO:0000256" key="3">
    <source>
        <dbReference type="ARBA" id="ARBA00022475"/>
    </source>
</evidence>
<keyword evidence="2" id="KW-0813">Transport</keyword>
<keyword evidence="5 7" id="KW-1133">Transmembrane helix</keyword>